<dbReference type="PANTHER" id="PTHR34136">
    <property type="match status" value="1"/>
</dbReference>
<evidence type="ECO:0000256" key="2">
    <source>
        <dbReference type="ARBA" id="ARBA00022679"/>
    </source>
</evidence>
<dbReference type="NCBIfam" id="TIGR00696">
    <property type="entry name" value="wecG_tagA_cpsF"/>
    <property type="match status" value="1"/>
</dbReference>
<gene>
    <name evidence="3" type="ORF">FHS83_001344</name>
</gene>
<dbReference type="EC" id="2.4.1.187" evidence="3"/>
<evidence type="ECO:0000256" key="1">
    <source>
        <dbReference type="ARBA" id="ARBA00022676"/>
    </source>
</evidence>
<evidence type="ECO:0000313" key="4">
    <source>
        <dbReference type="Proteomes" id="UP000570514"/>
    </source>
</evidence>
<dbReference type="GO" id="GO:0047244">
    <property type="term" value="F:N-acetylglucosaminyldiphosphoundecaprenol N-acetyl-beta-D-mannosaminyltransferase activity"/>
    <property type="evidence" value="ECO:0007669"/>
    <property type="project" value="UniProtKB-EC"/>
</dbReference>
<keyword evidence="1 3" id="KW-0328">Glycosyltransferase</keyword>
<dbReference type="EMBL" id="JAASRM010000001">
    <property type="protein sequence ID" value="NIK88026.1"/>
    <property type="molecule type" value="Genomic_DNA"/>
</dbReference>
<dbReference type="Pfam" id="PF03808">
    <property type="entry name" value="Glyco_tran_WecG"/>
    <property type="match status" value="1"/>
</dbReference>
<dbReference type="PANTHER" id="PTHR34136:SF1">
    <property type="entry name" value="UDP-N-ACETYL-D-MANNOSAMINURONIC ACID TRANSFERASE"/>
    <property type="match status" value="1"/>
</dbReference>
<dbReference type="RefSeq" id="WP_167082119.1">
    <property type="nucleotide sequence ID" value="NZ_BAAADC010000001.1"/>
</dbReference>
<dbReference type="AlphaFoldDB" id="A0A846MX89"/>
<keyword evidence="4" id="KW-1185">Reference proteome</keyword>
<sequence>MAEQFVCQAVVPFEHKPVLGIDFSTATREMLARRLLHEPVPNGGGVRLLVTANVDHISHLVRNARFRAAYARAWMATADGAPVYLYAKLRGAAVPERVAGSDLCVALLDRMEEGSCRPFFVTGSVETAERLREKLLARGFTKEAIGTACPTFGFEADDAASAALAAQICNHQATHLFFGLGAPKSEIWIDEHRHLLGDVYALAIGASLDFYTGLRQRAPLWMRRAGLEWAFRVFSEPRRLSRRYFLESWFVVLAILLDLFPFKLPPAASMPPARAKGAS</sequence>
<dbReference type="InterPro" id="IPR004629">
    <property type="entry name" value="WecG_TagA_CpsF"/>
</dbReference>
<protein>
    <submittedName>
        <fullName evidence="3">N-acetylglucosaminyldiphosphoundecaprenol N-acetyl-beta-D-mannosaminyltransferase</fullName>
        <ecNumber evidence="3">2.4.1.187</ecNumber>
    </submittedName>
</protein>
<dbReference type="Proteomes" id="UP000570514">
    <property type="component" value="Unassembled WGS sequence"/>
</dbReference>
<reference evidence="3 4" key="1">
    <citation type="submission" date="2020-03" db="EMBL/GenBank/DDBJ databases">
        <title>Genomic Encyclopedia of Type Strains, Phase IV (KMG-IV): sequencing the most valuable type-strain genomes for metagenomic binning, comparative biology and taxonomic classification.</title>
        <authorList>
            <person name="Goeker M."/>
        </authorList>
    </citation>
    <scope>NUCLEOTIDE SEQUENCE [LARGE SCALE GENOMIC DNA]</scope>
    <source>
        <strain evidence="3 4">DSM 19867</strain>
    </source>
</reference>
<keyword evidence="2 3" id="KW-0808">Transferase</keyword>
<evidence type="ECO:0000313" key="3">
    <source>
        <dbReference type="EMBL" id="NIK88026.1"/>
    </source>
</evidence>
<comment type="caution">
    <text evidence="3">The sequence shown here is derived from an EMBL/GenBank/DDBJ whole genome shotgun (WGS) entry which is preliminary data.</text>
</comment>
<dbReference type="CDD" id="cd06533">
    <property type="entry name" value="Glyco_transf_WecG_TagA"/>
    <property type="match status" value="1"/>
</dbReference>
<proteinExistence type="predicted"/>
<name>A0A846MX89_9PROT</name>
<organism evidence="3 4">
    <name type="scientific">Rhizomicrobium palustre</name>
    <dbReference type="NCBI Taxonomy" id="189966"/>
    <lineage>
        <taxon>Bacteria</taxon>
        <taxon>Pseudomonadati</taxon>
        <taxon>Pseudomonadota</taxon>
        <taxon>Alphaproteobacteria</taxon>
        <taxon>Micropepsales</taxon>
        <taxon>Micropepsaceae</taxon>
        <taxon>Rhizomicrobium</taxon>
    </lineage>
</organism>
<accession>A0A846MX89</accession>